<dbReference type="Proteomes" id="UP001434883">
    <property type="component" value="Unassembled WGS sequence"/>
</dbReference>
<proteinExistence type="predicted"/>
<comment type="caution">
    <text evidence="2">The sequence shown here is derived from an EMBL/GenBank/DDBJ whole genome shotgun (WGS) entry which is preliminary data.</text>
</comment>
<keyword evidence="3" id="KW-1185">Reference proteome</keyword>
<protein>
    <submittedName>
        <fullName evidence="2">Uncharacterized protein</fullName>
    </submittedName>
</protein>
<sequence>MARMACTLCFSSSSSSPLLLHASPPSVRLTVPLFLSFSSSSSSPPPSIPPSLLPLSLVFYSAVALFKLTHTFFLMKNSNISSLISSPCSPSPAAQGTVVSQCEKRRERDQLMQSLSEPPSPSTTL</sequence>
<evidence type="ECO:0000313" key="3">
    <source>
        <dbReference type="Proteomes" id="UP001434883"/>
    </source>
</evidence>
<gene>
    <name evidence="2" type="ORF">XENOCAPTIV_011790</name>
</gene>
<feature type="region of interest" description="Disordered" evidence="1">
    <location>
        <begin position="87"/>
        <end position="125"/>
    </location>
</feature>
<reference evidence="2 3" key="1">
    <citation type="submission" date="2021-06" db="EMBL/GenBank/DDBJ databases">
        <authorList>
            <person name="Palmer J.M."/>
        </authorList>
    </citation>
    <scope>NUCLEOTIDE SEQUENCE [LARGE SCALE GENOMIC DNA]</scope>
    <source>
        <strain evidence="2 3">XC_2019</strain>
        <tissue evidence="2">Muscle</tissue>
    </source>
</reference>
<evidence type="ECO:0000256" key="1">
    <source>
        <dbReference type="SAM" id="MobiDB-lite"/>
    </source>
</evidence>
<name>A0ABV0Q9G2_9TELE</name>
<accession>A0ABV0Q9G2</accession>
<evidence type="ECO:0000313" key="2">
    <source>
        <dbReference type="EMBL" id="MEQ2192451.1"/>
    </source>
</evidence>
<dbReference type="EMBL" id="JAHRIN010002503">
    <property type="protein sequence ID" value="MEQ2192451.1"/>
    <property type="molecule type" value="Genomic_DNA"/>
</dbReference>
<organism evidence="2 3">
    <name type="scientific">Xenoophorus captivus</name>
    <dbReference type="NCBI Taxonomy" id="1517983"/>
    <lineage>
        <taxon>Eukaryota</taxon>
        <taxon>Metazoa</taxon>
        <taxon>Chordata</taxon>
        <taxon>Craniata</taxon>
        <taxon>Vertebrata</taxon>
        <taxon>Euteleostomi</taxon>
        <taxon>Actinopterygii</taxon>
        <taxon>Neopterygii</taxon>
        <taxon>Teleostei</taxon>
        <taxon>Neoteleostei</taxon>
        <taxon>Acanthomorphata</taxon>
        <taxon>Ovalentaria</taxon>
        <taxon>Atherinomorphae</taxon>
        <taxon>Cyprinodontiformes</taxon>
        <taxon>Goodeidae</taxon>
        <taxon>Xenoophorus</taxon>
    </lineage>
</organism>